<feature type="transmembrane region" description="Helical" evidence="2">
    <location>
        <begin position="206"/>
        <end position="225"/>
    </location>
</feature>
<feature type="transmembrane region" description="Helical" evidence="2">
    <location>
        <begin position="89"/>
        <end position="109"/>
    </location>
</feature>
<sequence>MSTQQSLSPARPESPDTAAPPQDRGDWALSWHGVKTVATLELRQRVRSTRWKIALVVWFVVVGGITLLTSGALSFMTGYDDSDVQQGPIIFGAVVFFVLFLGLLVAPTLSASAINGDRNAGTLATLQVTLLTAAEIVVGKLVAAWSAALAFLVVSVPFIAWALVAGGVSFLSLVTTVLLLAVLLAVVCAIGLGFSALTTKTSGSAVLTYLTVAGLTVVSLILFGLTTPLVTYQTEIRAWAVADDHDWESDEIPECEWQTFESPQTHTELTWWLLAVNPFVIVADAAPETTVSDDEEYFSASDPLSLIRTGVRVARMGPQAEQDWCGAYEPGYVSPVENPEIDDSPVWPWGLGANLLLGAGGVVLAVRRLRIPSGKLPRGTRVA</sequence>
<evidence type="ECO:0000313" key="3">
    <source>
        <dbReference type="EMBL" id="MBE7699089.1"/>
    </source>
</evidence>
<dbReference type="PANTHER" id="PTHR43471">
    <property type="entry name" value="ABC TRANSPORTER PERMEASE"/>
    <property type="match status" value="1"/>
</dbReference>
<dbReference type="Proteomes" id="UP000822993">
    <property type="component" value="Unassembled WGS sequence"/>
</dbReference>
<dbReference type="GO" id="GO:0140359">
    <property type="term" value="F:ABC-type transporter activity"/>
    <property type="evidence" value="ECO:0007669"/>
    <property type="project" value="InterPro"/>
</dbReference>
<feature type="transmembrane region" description="Helical" evidence="2">
    <location>
        <begin position="346"/>
        <end position="366"/>
    </location>
</feature>
<feature type="transmembrane region" description="Helical" evidence="2">
    <location>
        <begin position="141"/>
        <end position="164"/>
    </location>
</feature>
<protein>
    <submittedName>
        <fullName evidence="3">ABC transporter permease</fullName>
    </submittedName>
</protein>
<accession>A0A9D5U7C6</accession>
<dbReference type="AlphaFoldDB" id="A0A9D5U7C6"/>
<reference evidence="3 4" key="1">
    <citation type="submission" date="2020-08" db="EMBL/GenBank/DDBJ databases">
        <title>A Genomic Blueprint of the Chicken Gut Microbiome.</title>
        <authorList>
            <person name="Gilroy R."/>
            <person name="Ravi A."/>
            <person name="Getino M."/>
            <person name="Pursley I."/>
            <person name="Horton D.L."/>
            <person name="Alikhan N.-F."/>
            <person name="Baker D."/>
            <person name="Gharbi K."/>
            <person name="Hall N."/>
            <person name="Watson M."/>
            <person name="Adriaenssens E.M."/>
            <person name="Foster-Nyarko E."/>
            <person name="Jarju S."/>
            <person name="Secka A."/>
            <person name="Antonio M."/>
            <person name="Oren A."/>
            <person name="Chaudhuri R."/>
            <person name="La Ragione R.M."/>
            <person name="Hildebrand F."/>
            <person name="Pallen M.J."/>
        </authorList>
    </citation>
    <scope>NUCLEOTIDE SEQUENCE [LARGE SCALE GENOMIC DNA]</scope>
    <source>
        <strain evidence="3 4">Sa1BUA8</strain>
    </source>
</reference>
<comment type="caution">
    <text evidence="3">The sequence shown here is derived from an EMBL/GenBank/DDBJ whole genome shotgun (WGS) entry which is preliminary data.</text>
</comment>
<evidence type="ECO:0000313" key="4">
    <source>
        <dbReference type="Proteomes" id="UP000822993"/>
    </source>
</evidence>
<dbReference type="Pfam" id="PF12679">
    <property type="entry name" value="ABC2_membrane_2"/>
    <property type="match status" value="1"/>
</dbReference>
<keyword evidence="2" id="KW-0472">Membrane</keyword>
<keyword evidence="4" id="KW-1185">Reference proteome</keyword>
<name>A0A9D5U7C6_9CELL</name>
<evidence type="ECO:0000256" key="2">
    <source>
        <dbReference type="SAM" id="Phobius"/>
    </source>
</evidence>
<feature type="transmembrane region" description="Helical" evidence="2">
    <location>
        <begin position="53"/>
        <end position="77"/>
    </location>
</feature>
<feature type="region of interest" description="Disordered" evidence="1">
    <location>
        <begin position="1"/>
        <end position="22"/>
    </location>
</feature>
<keyword evidence="2" id="KW-0812">Transmembrane</keyword>
<keyword evidence="2" id="KW-1133">Transmembrane helix</keyword>
<evidence type="ECO:0000256" key="1">
    <source>
        <dbReference type="SAM" id="MobiDB-lite"/>
    </source>
</evidence>
<dbReference type="EMBL" id="JACSPN010000002">
    <property type="protein sequence ID" value="MBE7699089.1"/>
    <property type="molecule type" value="Genomic_DNA"/>
</dbReference>
<proteinExistence type="predicted"/>
<gene>
    <name evidence="3" type="ORF">H9623_02050</name>
</gene>
<organism evidence="3 4">
    <name type="scientific">Oerskovia douganii</name>
    <dbReference type="NCBI Taxonomy" id="2762210"/>
    <lineage>
        <taxon>Bacteria</taxon>
        <taxon>Bacillati</taxon>
        <taxon>Actinomycetota</taxon>
        <taxon>Actinomycetes</taxon>
        <taxon>Micrococcales</taxon>
        <taxon>Cellulomonadaceae</taxon>
        <taxon>Oerskovia</taxon>
    </lineage>
</organism>
<feature type="transmembrane region" description="Helical" evidence="2">
    <location>
        <begin position="170"/>
        <end position="194"/>
    </location>
</feature>
<dbReference type="RefSeq" id="WP_193718436.1">
    <property type="nucleotide sequence ID" value="NZ_JACSPN010000002.1"/>
</dbReference>
<dbReference type="GO" id="GO:0005886">
    <property type="term" value="C:plasma membrane"/>
    <property type="evidence" value="ECO:0007669"/>
    <property type="project" value="UniProtKB-SubCell"/>
</dbReference>